<protein>
    <submittedName>
        <fullName evidence="1">Uncharacterized protein</fullName>
    </submittedName>
</protein>
<keyword evidence="2" id="KW-1185">Reference proteome</keyword>
<proteinExistence type="predicted"/>
<dbReference type="EMBL" id="JAEUBD010001266">
    <property type="protein sequence ID" value="KAH3663177.1"/>
    <property type="molecule type" value="Genomic_DNA"/>
</dbReference>
<dbReference type="PANTHER" id="PTHR28230">
    <property type="entry name" value="CHROMOSOME 1, WHOLE GENOME SHOTGUN SEQUENCE"/>
    <property type="match status" value="1"/>
</dbReference>
<accession>A0A9P8P1K5</accession>
<dbReference type="Proteomes" id="UP000788993">
    <property type="component" value="Unassembled WGS sequence"/>
</dbReference>
<dbReference type="Pfam" id="PF19117">
    <property type="entry name" value="Mim2"/>
    <property type="match status" value="1"/>
</dbReference>
<dbReference type="GO" id="GO:0045040">
    <property type="term" value="P:protein insertion into mitochondrial outer membrane"/>
    <property type="evidence" value="ECO:0007669"/>
    <property type="project" value="InterPro"/>
</dbReference>
<evidence type="ECO:0000313" key="1">
    <source>
        <dbReference type="EMBL" id="KAH3663177.1"/>
    </source>
</evidence>
<sequence length="188" mass="21654">MELSAENLALHDTDDREFDSSDDDSEYTYETDLVYHDPQKEWEENLVQLKTLVNFVLLPVIGKVLGRRLMFGLRALRILISLLTIETFSSITRPATDGLGWPTRLKNVMNSKKVFLITNLRSGRYSSDRFIGISDKLLMYTLDDNNVMRFSTVMFVSVSLYPSSRKLWKSMVRTVTSEPAGCREVELR</sequence>
<reference evidence="1" key="2">
    <citation type="submission" date="2021-01" db="EMBL/GenBank/DDBJ databases">
        <authorList>
            <person name="Schikora-Tamarit M.A."/>
        </authorList>
    </citation>
    <scope>NUCLEOTIDE SEQUENCE</scope>
    <source>
        <strain evidence="1">NCAIM Y.01608</strain>
    </source>
</reference>
<evidence type="ECO:0000313" key="2">
    <source>
        <dbReference type="Proteomes" id="UP000788993"/>
    </source>
</evidence>
<gene>
    <name evidence="1" type="ORF">OGATHE_004753</name>
</gene>
<comment type="caution">
    <text evidence="1">The sequence shown here is derived from an EMBL/GenBank/DDBJ whole genome shotgun (WGS) entry which is preliminary data.</text>
</comment>
<dbReference type="GO" id="GO:0070096">
    <property type="term" value="P:mitochondrial outer membrane translocase complex assembly"/>
    <property type="evidence" value="ECO:0007669"/>
    <property type="project" value="InterPro"/>
</dbReference>
<dbReference type="GO" id="GO:0005741">
    <property type="term" value="C:mitochondrial outer membrane"/>
    <property type="evidence" value="ECO:0007669"/>
    <property type="project" value="TreeGrafter"/>
</dbReference>
<reference evidence="1" key="1">
    <citation type="journal article" date="2021" name="Open Biol.">
        <title>Shared evolutionary footprints suggest mitochondrial oxidative damage underlies multiple complex I losses in fungi.</title>
        <authorList>
            <person name="Schikora-Tamarit M.A."/>
            <person name="Marcet-Houben M."/>
            <person name="Nosek J."/>
            <person name="Gabaldon T."/>
        </authorList>
    </citation>
    <scope>NUCLEOTIDE SEQUENCE</scope>
    <source>
        <strain evidence="1">NCAIM Y.01608</strain>
    </source>
</reference>
<dbReference type="AlphaFoldDB" id="A0A9P8P1K5"/>
<name>A0A9P8P1K5_9ASCO</name>
<dbReference type="PANTHER" id="PTHR28230:SF1">
    <property type="entry name" value="MITOCHONDRIAL IMPORT PROTEIN 2"/>
    <property type="match status" value="1"/>
</dbReference>
<dbReference type="InterPro" id="IPR037652">
    <property type="entry name" value="Mim2"/>
</dbReference>
<organism evidence="1 2">
    <name type="scientific">Ogataea polymorpha</name>
    <dbReference type="NCBI Taxonomy" id="460523"/>
    <lineage>
        <taxon>Eukaryota</taxon>
        <taxon>Fungi</taxon>
        <taxon>Dikarya</taxon>
        <taxon>Ascomycota</taxon>
        <taxon>Saccharomycotina</taxon>
        <taxon>Pichiomycetes</taxon>
        <taxon>Pichiales</taxon>
        <taxon>Pichiaceae</taxon>
        <taxon>Ogataea</taxon>
    </lineage>
</organism>